<dbReference type="Gene3D" id="3.30.450.20">
    <property type="entry name" value="PAS domain"/>
    <property type="match status" value="1"/>
</dbReference>
<dbReference type="Proteomes" id="UP000317238">
    <property type="component" value="Unassembled WGS sequence"/>
</dbReference>
<gene>
    <name evidence="8" type="primary">pknB_20</name>
    <name evidence="8" type="ORF">Pan14r_45050</name>
</gene>
<feature type="domain" description="Protein kinase" evidence="7">
    <location>
        <begin position="430"/>
        <end position="714"/>
    </location>
</feature>
<dbReference type="RefSeq" id="WP_146440207.1">
    <property type="nucleotide sequence ID" value="NZ_SJPL01000001.1"/>
</dbReference>
<evidence type="ECO:0000256" key="5">
    <source>
        <dbReference type="PROSITE-ProRule" id="PRU10141"/>
    </source>
</evidence>
<dbReference type="InterPro" id="IPR017441">
    <property type="entry name" value="Protein_kinase_ATP_BS"/>
</dbReference>
<keyword evidence="6" id="KW-0472">Membrane</keyword>
<evidence type="ECO:0000256" key="6">
    <source>
        <dbReference type="SAM" id="Phobius"/>
    </source>
</evidence>
<dbReference type="GO" id="GO:0004674">
    <property type="term" value="F:protein serine/threonine kinase activity"/>
    <property type="evidence" value="ECO:0007669"/>
    <property type="project" value="UniProtKB-EC"/>
</dbReference>
<dbReference type="SUPFAM" id="SSF56112">
    <property type="entry name" value="Protein kinase-like (PK-like)"/>
    <property type="match status" value="1"/>
</dbReference>
<dbReference type="GO" id="GO:0005524">
    <property type="term" value="F:ATP binding"/>
    <property type="evidence" value="ECO:0007669"/>
    <property type="project" value="UniProtKB-UniRule"/>
</dbReference>
<dbReference type="Gene3D" id="3.30.200.20">
    <property type="entry name" value="Phosphorylase Kinase, domain 1"/>
    <property type="match status" value="1"/>
</dbReference>
<dbReference type="CDD" id="cd18773">
    <property type="entry name" value="PDC1_HK_sensor"/>
    <property type="match status" value="1"/>
</dbReference>
<accession>A0A5C5Y931</accession>
<protein>
    <submittedName>
        <fullName evidence="8">Serine/threonine-protein kinase PknB</fullName>
        <ecNumber evidence="8">2.7.11.1</ecNumber>
    </submittedName>
</protein>
<keyword evidence="2 5" id="KW-0547">Nucleotide-binding</keyword>
<dbReference type="InterPro" id="IPR011009">
    <property type="entry name" value="Kinase-like_dom_sf"/>
</dbReference>
<dbReference type="SMART" id="SM00220">
    <property type="entry name" value="S_TKc"/>
    <property type="match status" value="1"/>
</dbReference>
<feature type="transmembrane region" description="Helical" evidence="6">
    <location>
        <begin position="387"/>
        <end position="410"/>
    </location>
</feature>
<organism evidence="8 9">
    <name type="scientific">Crateriforma conspicua</name>
    <dbReference type="NCBI Taxonomy" id="2527996"/>
    <lineage>
        <taxon>Bacteria</taxon>
        <taxon>Pseudomonadati</taxon>
        <taxon>Planctomycetota</taxon>
        <taxon>Planctomycetia</taxon>
        <taxon>Planctomycetales</taxon>
        <taxon>Planctomycetaceae</taxon>
        <taxon>Crateriforma</taxon>
    </lineage>
</organism>
<keyword evidence="6" id="KW-0812">Transmembrane</keyword>
<dbReference type="EC" id="2.7.11.1" evidence="8"/>
<dbReference type="CDD" id="cd14014">
    <property type="entry name" value="STKc_PknB_like"/>
    <property type="match status" value="1"/>
</dbReference>
<dbReference type="PROSITE" id="PS00108">
    <property type="entry name" value="PROTEIN_KINASE_ST"/>
    <property type="match status" value="1"/>
</dbReference>
<dbReference type="PROSITE" id="PS50011">
    <property type="entry name" value="PROTEIN_KINASE_DOM"/>
    <property type="match status" value="1"/>
</dbReference>
<evidence type="ECO:0000259" key="7">
    <source>
        <dbReference type="PROSITE" id="PS50011"/>
    </source>
</evidence>
<evidence type="ECO:0000313" key="9">
    <source>
        <dbReference type="Proteomes" id="UP000317238"/>
    </source>
</evidence>
<keyword evidence="4 5" id="KW-0067">ATP-binding</keyword>
<evidence type="ECO:0000256" key="4">
    <source>
        <dbReference type="ARBA" id="ARBA00022840"/>
    </source>
</evidence>
<dbReference type="PANTHER" id="PTHR43289">
    <property type="entry name" value="MITOGEN-ACTIVATED PROTEIN KINASE KINASE KINASE 20-RELATED"/>
    <property type="match status" value="1"/>
</dbReference>
<comment type="caution">
    <text evidence="8">The sequence shown here is derived from an EMBL/GenBank/DDBJ whole genome shotgun (WGS) entry which is preliminary data.</text>
</comment>
<dbReference type="PANTHER" id="PTHR43289:SF6">
    <property type="entry name" value="SERINE_THREONINE-PROTEIN KINASE NEKL-3"/>
    <property type="match status" value="1"/>
</dbReference>
<evidence type="ECO:0000256" key="1">
    <source>
        <dbReference type="ARBA" id="ARBA00022679"/>
    </source>
</evidence>
<proteinExistence type="predicted"/>
<evidence type="ECO:0000256" key="3">
    <source>
        <dbReference type="ARBA" id="ARBA00022777"/>
    </source>
</evidence>
<dbReference type="InterPro" id="IPR008271">
    <property type="entry name" value="Ser/Thr_kinase_AS"/>
</dbReference>
<reference evidence="8 9" key="1">
    <citation type="submission" date="2019-02" db="EMBL/GenBank/DDBJ databases">
        <title>Deep-cultivation of Planctomycetes and their phenomic and genomic characterization uncovers novel biology.</title>
        <authorList>
            <person name="Wiegand S."/>
            <person name="Jogler M."/>
            <person name="Boedeker C."/>
            <person name="Pinto D."/>
            <person name="Vollmers J."/>
            <person name="Rivas-Marin E."/>
            <person name="Kohn T."/>
            <person name="Peeters S.H."/>
            <person name="Heuer A."/>
            <person name="Rast P."/>
            <person name="Oberbeckmann S."/>
            <person name="Bunk B."/>
            <person name="Jeske O."/>
            <person name="Meyerdierks A."/>
            <person name="Storesund J.E."/>
            <person name="Kallscheuer N."/>
            <person name="Luecker S."/>
            <person name="Lage O.M."/>
            <person name="Pohl T."/>
            <person name="Merkel B.J."/>
            <person name="Hornburger P."/>
            <person name="Mueller R.-W."/>
            <person name="Bruemmer F."/>
            <person name="Labrenz M."/>
            <person name="Spormann A.M."/>
            <person name="Op Den Camp H."/>
            <person name="Overmann J."/>
            <person name="Amann R."/>
            <person name="Jetten M.S.M."/>
            <person name="Mascher T."/>
            <person name="Medema M.H."/>
            <person name="Devos D.P."/>
            <person name="Kaster A.-K."/>
            <person name="Ovreas L."/>
            <person name="Rohde M."/>
            <person name="Galperin M.Y."/>
            <person name="Jogler C."/>
        </authorList>
    </citation>
    <scope>NUCLEOTIDE SEQUENCE [LARGE SCALE GENOMIC DNA]</scope>
    <source>
        <strain evidence="8 9">Pan14r</strain>
    </source>
</reference>
<dbReference type="Gene3D" id="1.10.510.10">
    <property type="entry name" value="Transferase(Phosphotransferase) domain 1"/>
    <property type="match status" value="1"/>
</dbReference>
<dbReference type="PROSITE" id="PS00107">
    <property type="entry name" value="PROTEIN_KINASE_ATP"/>
    <property type="match status" value="1"/>
</dbReference>
<dbReference type="AlphaFoldDB" id="A0A5C5Y931"/>
<dbReference type="OrthoDB" id="6111975at2"/>
<keyword evidence="9" id="KW-1185">Reference proteome</keyword>
<dbReference type="EMBL" id="SJPL01000001">
    <property type="protein sequence ID" value="TWT72187.1"/>
    <property type="molecule type" value="Genomic_DNA"/>
</dbReference>
<feature type="transmembrane region" description="Helical" evidence="6">
    <location>
        <begin position="47"/>
        <end position="65"/>
    </location>
</feature>
<evidence type="ECO:0000256" key="2">
    <source>
        <dbReference type="ARBA" id="ARBA00022741"/>
    </source>
</evidence>
<dbReference type="Pfam" id="PF00069">
    <property type="entry name" value="Pkinase"/>
    <property type="match status" value="1"/>
</dbReference>
<feature type="binding site" evidence="5">
    <location>
        <position position="459"/>
    </location>
    <ligand>
        <name>ATP</name>
        <dbReference type="ChEBI" id="CHEBI:30616"/>
    </ligand>
</feature>
<dbReference type="InterPro" id="IPR000719">
    <property type="entry name" value="Prot_kinase_dom"/>
</dbReference>
<evidence type="ECO:0000313" key="8">
    <source>
        <dbReference type="EMBL" id="TWT72187.1"/>
    </source>
</evidence>
<name>A0A5C5Y931_9PLAN</name>
<keyword evidence="3 8" id="KW-0418">Kinase</keyword>
<keyword evidence="6" id="KW-1133">Transmembrane helix</keyword>
<sequence length="739" mass="82077">MSGPKNSASFASDVSQSKQSVWGSRASRIKNVATSALSNLVFTRRRLWTWPLVAAVVLFLVGWFTHRHVERQVEHTLAQQLQALLNADVAALKIWLDVREADAESLGHDERVLDLVSGLKQVADAAAPQQRTAALLSAAEQRTLSDLLDDWLETQNVQGYMVVDRTGLVLASDTEGAVGNTELLQKSLPQFDPIFAGETHYLPPMKSILAMPDIDGEIRAGVPVMFINAPVQQDDGEILAALCLRIRPEDEFSKILQVARSGRTGETYAFNRDGLMVTASRFDETLKEIGLLEDSPHVRSLLNIELRDPGVDMTVGNRPKLRRNEQPLTALAQSATTGESGLNVGGYRDYRGVRVIGAWTWLDEFDIGVGTEFDTSEAFQSLQSLRIAFLGLTALLVLVTAGLFGLTFYASKLERQGREAAVEARRLGQYSLDEKLGAGAMGEVYRAHHQMLHRPTAVKLLNVDRHDEQAIARFEREVQMTCRLTHPNTIAIFDYGRTPEGIFYYAMEYLDGLSLDDLIRRFGPQPAGRVIYLLRQLCGSLAEAHEQKLIHRDVKPANIMLTRCGGMADFVKLLDFGLVKPQDSDREMTQAGSLTGTPLYMSPEAIQHQPLDHRSDLYAVGAVGYYMLTGTNVFRGQSIVELCQQHVRESPESPSQRMGRPVDDGLERALMWCLEKSPDGRPKNADELDQALAQCGDASRWDKYAAKEWWHRFIDQSTDVDATIEQTVAVGPNFSPPTS</sequence>
<keyword evidence="1 8" id="KW-0808">Transferase</keyword>